<evidence type="ECO:0000313" key="3">
    <source>
        <dbReference type="EMBL" id="KAH3849812.1"/>
    </source>
</evidence>
<dbReference type="Proteomes" id="UP000828390">
    <property type="component" value="Unassembled WGS sequence"/>
</dbReference>
<reference evidence="3" key="2">
    <citation type="submission" date="2020-11" db="EMBL/GenBank/DDBJ databases">
        <authorList>
            <person name="McCartney M.A."/>
            <person name="Auch B."/>
            <person name="Kono T."/>
            <person name="Mallez S."/>
            <person name="Becker A."/>
            <person name="Gohl D.M."/>
            <person name="Silverstein K.A.T."/>
            <person name="Koren S."/>
            <person name="Bechman K.B."/>
            <person name="Herman A."/>
            <person name="Abrahante J.E."/>
            <person name="Garbe J."/>
        </authorList>
    </citation>
    <scope>NUCLEOTIDE SEQUENCE</scope>
    <source>
        <strain evidence="3">Duluth1</strain>
        <tissue evidence="3">Whole animal</tissue>
    </source>
</reference>
<keyword evidence="4" id="KW-1185">Reference proteome</keyword>
<feature type="compositionally biased region" description="Polar residues" evidence="1">
    <location>
        <begin position="51"/>
        <end position="67"/>
    </location>
</feature>
<comment type="caution">
    <text evidence="3">The sequence shown here is derived from an EMBL/GenBank/DDBJ whole genome shotgun (WGS) entry which is preliminary data.</text>
</comment>
<evidence type="ECO:0000256" key="2">
    <source>
        <dbReference type="SAM" id="Phobius"/>
    </source>
</evidence>
<dbReference type="EMBL" id="JAIWYP010000003">
    <property type="protein sequence ID" value="KAH3849812.1"/>
    <property type="molecule type" value="Genomic_DNA"/>
</dbReference>
<evidence type="ECO:0000313" key="4">
    <source>
        <dbReference type="Proteomes" id="UP000828390"/>
    </source>
</evidence>
<protein>
    <submittedName>
        <fullName evidence="3">Uncharacterized protein</fullName>
    </submittedName>
</protein>
<keyword evidence="2" id="KW-0812">Transmembrane</keyword>
<keyword evidence="2" id="KW-1133">Transmembrane helix</keyword>
<proteinExistence type="predicted"/>
<feature type="region of interest" description="Disordered" evidence="1">
    <location>
        <begin position="48"/>
        <end position="67"/>
    </location>
</feature>
<organism evidence="3 4">
    <name type="scientific">Dreissena polymorpha</name>
    <name type="common">Zebra mussel</name>
    <name type="synonym">Mytilus polymorpha</name>
    <dbReference type="NCBI Taxonomy" id="45954"/>
    <lineage>
        <taxon>Eukaryota</taxon>
        <taxon>Metazoa</taxon>
        <taxon>Spiralia</taxon>
        <taxon>Lophotrochozoa</taxon>
        <taxon>Mollusca</taxon>
        <taxon>Bivalvia</taxon>
        <taxon>Autobranchia</taxon>
        <taxon>Heteroconchia</taxon>
        <taxon>Euheterodonta</taxon>
        <taxon>Imparidentia</taxon>
        <taxon>Neoheterodontei</taxon>
        <taxon>Myida</taxon>
        <taxon>Dreissenoidea</taxon>
        <taxon>Dreissenidae</taxon>
        <taxon>Dreissena</taxon>
    </lineage>
</organism>
<gene>
    <name evidence="3" type="ORF">DPMN_092216</name>
</gene>
<name>A0A9D4R0S0_DREPO</name>
<dbReference type="AlphaFoldDB" id="A0A9D4R0S0"/>
<feature type="transmembrane region" description="Helical" evidence="2">
    <location>
        <begin position="20"/>
        <end position="38"/>
    </location>
</feature>
<accession>A0A9D4R0S0</accession>
<sequence length="67" mass="7440">METAVMSRLSRLRSIISTSFPTKCSLYNFLIVSIILYARYSPLKTRFSEDCSASPSLNTRPTSTAGT</sequence>
<reference evidence="3" key="1">
    <citation type="journal article" date="2019" name="bioRxiv">
        <title>The Genome of the Zebra Mussel, Dreissena polymorpha: A Resource for Invasive Species Research.</title>
        <authorList>
            <person name="McCartney M.A."/>
            <person name="Auch B."/>
            <person name="Kono T."/>
            <person name="Mallez S."/>
            <person name="Zhang Y."/>
            <person name="Obille A."/>
            <person name="Becker A."/>
            <person name="Abrahante J.E."/>
            <person name="Garbe J."/>
            <person name="Badalamenti J.P."/>
            <person name="Herman A."/>
            <person name="Mangelson H."/>
            <person name="Liachko I."/>
            <person name="Sullivan S."/>
            <person name="Sone E.D."/>
            <person name="Koren S."/>
            <person name="Silverstein K.A.T."/>
            <person name="Beckman K.B."/>
            <person name="Gohl D.M."/>
        </authorList>
    </citation>
    <scope>NUCLEOTIDE SEQUENCE</scope>
    <source>
        <strain evidence="3">Duluth1</strain>
        <tissue evidence="3">Whole animal</tissue>
    </source>
</reference>
<keyword evidence="2" id="KW-0472">Membrane</keyword>
<evidence type="ECO:0000256" key="1">
    <source>
        <dbReference type="SAM" id="MobiDB-lite"/>
    </source>
</evidence>